<evidence type="ECO:0000313" key="1">
    <source>
        <dbReference type="EMBL" id="MFD1991184.1"/>
    </source>
</evidence>
<gene>
    <name evidence="1" type="ORF">ACFSGI_14510</name>
</gene>
<accession>A0ABW4V0T6</accession>
<name>A0ABW4V0T6_9BACL</name>
<dbReference type="Proteomes" id="UP001597403">
    <property type="component" value="Unassembled WGS sequence"/>
</dbReference>
<protein>
    <submittedName>
        <fullName evidence="1">Uncharacterized protein</fullName>
    </submittedName>
</protein>
<proteinExistence type="predicted"/>
<organism evidence="1 2">
    <name type="scientific">Paenibacillus nicotianae</name>
    <dbReference type="NCBI Taxonomy" id="1526551"/>
    <lineage>
        <taxon>Bacteria</taxon>
        <taxon>Bacillati</taxon>
        <taxon>Bacillota</taxon>
        <taxon>Bacilli</taxon>
        <taxon>Bacillales</taxon>
        <taxon>Paenibacillaceae</taxon>
        <taxon>Paenibacillus</taxon>
    </lineage>
</organism>
<keyword evidence="2" id="KW-1185">Reference proteome</keyword>
<evidence type="ECO:0000313" key="2">
    <source>
        <dbReference type="Proteomes" id="UP001597403"/>
    </source>
</evidence>
<reference evidence="2" key="1">
    <citation type="journal article" date="2019" name="Int. J. Syst. Evol. Microbiol.">
        <title>The Global Catalogue of Microorganisms (GCM) 10K type strain sequencing project: providing services to taxonomists for standard genome sequencing and annotation.</title>
        <authorList>
            <consortium name="The Broad Institute Genomics Platform"/>
            <consortium name="The Broad Institute Genome Sequencing Center for Infectious Disease"/>
            <person name="Wu L."/>
            <person name="Ma J."/>
        </authorList>
    </citation>
    <scope>NUCLEOTIDE SEQUENCE [LARGE SCALE GENOMIC DNA]</scope>
    <source>
        <strain evidence="2">CGMCC 1.15067</strain>
    </source>
</reference>
<comment type="caution">
    <text evidence="1">The sequence shown here is derived from an EMBL/GenBank/DDBJ whole genome shotgun (WGS) entry which is preliminary data.</text>
</comment>
<dbReference type="EMBL" id="JBHUGF010000010">
    <property type="protein sequence ID" value="MFD1991184.1"/>
    <property type="molecule type" value="Genomic_DNA"/>
</dbReference>
<sequence>MNIIQRLESDAVQYLKNHNFNSIIPENLKSFIELLNTLGDEHEYYYDLKEELLKDMSIVDNYFIQSQLKEESIETIMINDFNEESNDSAYESSLLANSVKIKKRKINKNVGKYLINKKFYTEDMHKTKKGPMKKRSKKYGGIYIEMEIIKHSVLGEVERPVSVIGYVEPTSTTGRVTAPEPSSGLQVGIKWKEVGERNNTGIVDAQKGHIMALELGGPDVPRNIVPQWANWQGNGVWREAEKEALKRAKSAFENHNKLWFEASVLYKPVKNLRIASHKSIAFPTGFKMKVQERDMNNKEVSPFEILFDDQQVQNHTDEMIAERAMIKIDNLDSESDSDEE</sequence>